<keyword evidence="8" id="KW-1185">Reference proteome</keyword>
<dbReference type="Gene3D" id="2.60.120.620">
    <property type="entry name" value="q2cbj1_9rhob like domain"/>
    <property type="match status" value="1"/>
</dbReference>
<evidence type="ECO:0000256" key="3">
    <source>
        <dbReference type="ARBA" id="ARBA00022964"/>
    </source>
</evidence>
<keyword evidence="2" id="KW-0479">Metal-binding</keyword>
<reference evidence="7" key="1">
    <citation type="journal article" date="2020" name="Fungal Divers.">
        <title>Resolving the Mortierellaceae phylogeny through synthesis of multi-gene phylogenetics and phylogenomics.</title>
        <authorList>
            <person name="Vandepol N."/>
            <person name="Liber J."/>
            <person name="Desiro A."/>
            <person name="Na H."/>
            <person name="Kennedy M."/>
            <person name="Barry K."/>
            <person name="Grigoriev I.V."/>
            <person name="Miller A.N."/>
            <person name="O'Donnell K."/>
            <person name="Stajich J.E."/>
            <person name="Bonito G."/>
        </authorList>
    </citation>
    <scope>NUCLEOTIDE SEQUENCE</scope>
    <source>
        <strain evidence="7">NRRL 2769</strain>
    </source>
</reference>
<dbReference type="InterPro" id="IPR005123">
    <property type="entry name" value="Oxoglu/Fe-dep_dioxygenase_dom"/>
</dbReference>
<evidence type="ECO:0000259" key="6">
    <source>
        <dbReference type="PROSITE" id="PS51471"/>
    </source>
</evidence>
<accession>A0A9P6SWS5</accession>
<dbReference type="OrthoDB" id="69177at2759"/>
<dbReference type="InterPro" id="IPR045054">
    <property type="entry name" value="P4HA-like"/>
</dbReference>
<dbReference type="SMART" id="SM00702">
    <property type="entry name" value="P4Hc"/>
    <property type="match status" value="1"/>
</dbReference>
<dbReference type="InterPro" id="IPR006620">
    <property type="entry name" value="Pro_4_hyd_alph"/>
</dbReference>
<dbReference type="Pfam" id="PF13640">
    <property type="entry name" value="2OG-FeII_Oxy_3"/>
    <property type="match status" value="1"/>
</dbReference>
<feature type="domain" description="Fe2OG dioxygenase" evidence="6">
    <location>
        <begin position="130"/>
        <end position="237"/>
    </location>
</feature>
<dbReference type="GO" id="GO:0005506">
    <property type="term" value="F:iron ion binding"/>
    <property type="evidence" value="ECO:0007669"/>
    <property type="project" value="InterPro"/>
</dbReference>
<keyword evidence="5" id="KW-0408">Iron</keyword>
<dbReference type="EMBL" id="JAAAID010001999">
    <property type="protein sequence ID" value="KAG0008212.1"/>
    <property type="molecule type" value="Genomic_DNA"/>
</dbReference>
<keyword evidence="4" id="KW-0560">Oxidoreductase</keyword>
<dbReference type="GO" id="GO:0005783">
    <property type="term" value="C:endoplasmic reticulum"/>
    <property type="evidence" value="ECO:0007669"/>
    <property type="project" value="TreeGrafter"/>
</dbReference>
<dbReference type="SUPFAM" id="SSF51197">
    <property type="entry name" value="Clavaminate synthase-like"/>
    <property type="match status" value="1"/>
</dbReference>
<dbReference type="InterPro" id="IPR044862">
    <property type="entry name" value="Pro_4_hyd_alph_FE2OG_OXY"/>
</dbReference>
<proteinExistence type="predicted"/>
<dbReference type="GO" id="GO:0004656">
    <property type="term" value="F:procollagen-proline 4-dioxygenase activity"/>
    <property type="evidence" value="ECO:0007669"/>
    <property type="project" value="TreeGrafter"/>
</dbReference>
<comment type="caution">
    <text evidence="7">The sequence shown here is derived from an EMBL/GenBank/DDBJ whole genome shotgun (WGS) entry which is preliminary data.</text>
</comment>
<dbReference type="PROSITE" id="PS51471">
    <property type="entry name" value="FE2OG_OXY"/>
    <property type="match status" value="1"/>
</dbReference>
<dbReference type="PANTHER" id="PTHR10869">
    <property type="entry name" value="PROLYL 4-HYDROXYLASE ALPHA SUBUNIT"/>
    <property type="match status" value="1"/>
</dbReference>
<comment type="cofactor">
    <cofactor evidence="1">
        <name>L-ascorbate</name>
        <dbReference type="ChEBI" id="CHEBI:38290"/>
    </cofactor>
</comment>
<dbReference type="GO" id="GO:0031418">
    <property type="term" value="F:L-ascorbic acid binding"/>
    <property type="evidence" value="ECO:0007669"/>
    <property type="project" value="InterPro"/>
</dbReference>
<keyword evidence="3" id="KW-0223">Dioxygenase</keyword>
<evidence type="ECO:0000256" key="1">
    <source>
        <dbReference type="ARBA" id="ARBA00001961"/>
    </source>
</evidence>
<evidence type="ECO:0000313" key="7">
    <source>
        <dbReference type="EMBL" id="KAG0008212.1"/>
    </source>
</evidence>
<dbReference type="PANTHER" id="PTHR10869:SF241">
    <property type="entry name" value="FE2OG DIOXYGENASE DOMAIN-CONTAINING PROTEIN"/>
    <property type="match status" value="1"/>
</dbReference>
<organism evidence="7 8">
    <name type="scientific">Entomortierella chlamydospora</name>
    <dbReference type="NCBI Taxonomy" id="101097"/>
    <lineage>
        <taxon>Eukaryota</taxon>
        <taxon>Fungi</taxon>
        <taxon>Fungi incertae sedis</taxon>
        <taxon>Mucoromycota</taxon>
        <taxon>Mortierellomycotina</taxon>
        <taxon>Mortierellomycetes</taxon>
        <taxon>Mortierellales</taxon>
        <taxon>Mortierellaceae</taxon>
        <taxon>Entomortierella</taxon>
    </lineage>
</organism>
<evidence type="ECO:0000313" key="8">
    <source>
        <dbReference type="Proteomes" id="UP000703661"/>
    </source>
</evidence>
<evidence type="ECO:0000256" key="2">
    <source>
        <dbReference type="ARBA" id="ARBA00022723"/>
    </source>
</evidence>
<dbReference type="AlphaFoldDB" id="A0A9P6SWS5"/>
<name>A0A9P6SWS5_9FUNG</name>
<evidence type="ECO:0000256" key="5">
    <source>
        <dbReference type="ARBA" id="ARBA00023004"/>
    </source>
</evidence>
<dbReference type="Proteomes" id="UP000703661">
    <property type="component" value="Unassembled WGS sequence"/>
</dbReference>
<evidence type="ECO:0000256" key="4">
    <source>
        <dbReference type="ARBA" id="ARBA00023002"/>
    </source>
</evidence>
<gene>
    <name evidence="7" type="ORF">BGZ80_003692</name>
</gene>
<sequence length="241" mass="27108">MAYSQNQPQSPLHSILEPRLTARLVQSPAVPTHLDLKPLLSLHRQQEEIVAFTLQNILSPQECQSLIERSEATGYEIALINSPNGQGVHIPGYRDGHRCIIDDHAVSAELWKRIKHHVPAVYKSRPVIGLNERLRFLKYGPGDKFQPHMDGEYRRTDGSGHVTKITVQFYLNQDCQGGATSFLQQQSLWADENEATRKVVAVPPKTGQALVFQHNLVHEGSKVTEGVKYVIRSDILYGPHL</sequence>
<protein>
    <recommendedName>
        <fullName evidence="6">Fe2OG dioxygenase domain-containing protein</fullName>
    </recommendedName>
</protein>